<dbReference type="OrthoDB" id="6351336at2759"/>
<feature type="domain" description="URB1 C-terminal" evidence="3">
    <location>
        <begin position="1423"/>
        <end position="1599"/>
    </location>
</feature>
<dbReference type="Pfam" id="PF11707">
    <property type="entry name" value="Npa1"/>
    <property type="match status" value="1"/>
</dbReference>
<dbReference type="GO" id="GO:0000466">
    <property type="term" value="P:maturation of 5.8S rRNA from tricistronic rRNA transcript (SSU-rRNA, 5.8S rRNA, LSU-rRNA)"/>
    <property type="evidence" value="ECO:0007669"/>
    <property type="project" value="TreeGrafter"/>
</dbReference>
<accession>A0A5N5SY15</accession>
<sequence length="1830" mass="212954">MNPKELIQQLENCNSLQALELFINEFESNNGSVEILTDLLIETPNFDKILNLLEQEQWTCEEHSVIYNALGSFLISLSADEKYENVGLHVTRFILQKYNKHLITLLKPSNEKKYVVAGLKMITSMVVSSLPAATEVIKSLSFHRIEFSKFANKEPEIRINFLYMILALLSTEDDACVAQFVNSNSGLITSVFEKLLDDPFEVVVKFLKLLRNVVLNSNISKTTKIKLFNEKTCKFLTIFYFYQSEKETELPFTAEERNKLRMTLHSFMISLCSDLKHGIIFKDADHKMNSGKHRNMLVYKILKTIQYPWQLEEGRELIVRILKACPDILGLFMEFTSNYFIPRENYGFSSLIKLCIMFIEDKEPWEYVDSRFGNDLHNKNIIFTPFLNKRKISSMIKSNSLILTHLGLLLLNTCMKKAKEIQDFISRKPHIDEDNKKRFQNIIFQSVENLGYNTSKIFLLWYEIVKQEYEILPWFKEECPSKYILLLDMSEFLHRYVELFGYNIVRLKFNPLKMLQTESNFPTDDLNVKYKIVANLLKILILAQKENHFEAFGFSLNKMEQEEDVKIDENFFSCLVNLYSDDSLASSDCNDSLKTEIKKLCFQLLKTSVDNWGLSEYCQNYVEIWLNNINSKNQSDCSKFFAKVVSQTISSFFSYLDIMTNLSAELEDAKSYSQINILDYVSQMDPSIEIGDNEDINPRSIVIPFSCLILGAVDVLKEDNNDNILYYFMNVVEDYIHRIDTPSVLSTYLLERNILIGDTKNYLCYLVNKQPVSTAIFSEDLSSHFKLIFISESSPQKLKSPLLDSLENSIHDCIQIDNLCRQVFSYIQSEFKSFQNDNDKRKLKYFLKIFKKLIHLTQKEPFNYLQLFEYLINHSFTIHNYQPFSSFTLLYKDIENLILQIVLEKYPELHRFVEPFMEKLISHLNISVEDERLATSLSVYFKNYTNLCYNDIEKIILSLLKRNADSFTESFINIISEILKLLKYFSSLHYKPSENVTVEIIKKMIYLARHLKSSKMDFKFLNLLSDYVLDIFTPEIASNFVYDDLKNILKSRIFNEIFNKILLHSSPDIRSKLLENVNNMKIHLSCQVPFVMSFINENSEYNSIVNSYLMKIRSHLIQCALNSDDNDFANYQHAIEYMLSKDMFELSDIVTVCRRFYNTNDELPRHILSLKPFFDYVLKKQEIIDDNDDTPQVDLPSHSHVLKEDLNVSGNGSKLMDVLIHLIPIIYSKKKEDGILPLRLLYQMLRSHSQFISLMLDLNVTKLKEQIALLQLTIVQLHSDVCEERHVPILLGAYGASRSLCDQYILKILYLYEKEGFMPTYEPTLWGRTAVSHFAVEQSSETSINIRYQAPRVKQVLSLIDYDKVIETAIDFDMTLGLEPVDIVEQSNIALYDQRFLLSMFLHFSHVEHHLGVMEFVEKGFVALGIAALSSHRNEVWKAGATVLQYIVSMFEKSKYENLKIQWMWLVVVMGYGLEGKMQRVPSIITHFVIRASQILLCPQNVLYKPVTTYLYLKSALPINKIPELNRLLFSTDFQYNKDHRAFLLELLSSGIRDELDVQLVNSALLPKLLLSSIKSPSTNSRLRVQGMKVLRSMKSLPKSLTPYLNCPTDKQWIWIDLAIDIVTSVFLSLKGNKFNSNNDTFEPKSGSKRKHDESNEEEINGKKQSWKKRKLTNGHVSGNEHVTNINVTKCKKKNEVELFQLISCLGSMFNKIMCEGKIKTLIKTLDLMKEIEIYLENQEVNSPLIITRSGFIKNQFKKWIANTKPEFQRRFQTYFHDDDAVYFGLKQVSDDWKFKPISSFTNSSKNDLEGLKDLISRLKDLSNVLENNT</sequence>
<evidence type="ECO:0000259" key="2">
    <source>
        <dbReference type="Pfam" id="PF11707"/>
    </source>
</evidence>
<dbReference type="InterPro" id="IPR021714">
    <property type="entry name" value="URB1_N"/>
</dbReference>
<proteinExistence type="predicted"/>
<dbReference type="InterPro" id="IPR032436">
    <property type="entry name" value="URB1_C"/>
</dbReference>
<protein>
    <submittedName>
        <fullName evidence="4">Nucleolar pre-ribosomal-associated protein 1</fullName>
    </submittedName>
</protein>
<dbReference type="InterPro" id="IPR039844">
    <property type="entry name" value="URB1"/>
</dbReference>
<evidence type="ECO:0000313" key="5">
    <source>
        <dbReference type="Proteomes" id="UP000326759"/>
    </source>
</evidence>
<dbReference type="Proteomes" id="UP000326759">
    <property type="component" value="Unassembled WGS sequence"/>
</dbReference>
<name>A0A5N5SY15_9CRUS</name>
<dbReference type="GO" id="GO:0005730">
    <property type="term" value="C:nucleolus"/>
    <property type="evidence" value="ECO:0007669"/>
    <property type="project" value="TreeGrafter"/>
</dbReference>
<reference evidence="4 5" key="1">
    <citation type="journal article" date="2019" name="PLoS Biol.">
        <title>Sex chromosomes control vertical transmission of feminizing Wolbachia symbionts in an isopod.</title>
        <authorList>
            <person name="Becking T."/>
            <person name="Chebbi M.A."/>
            <person name="Giraud I."/>
            <person name="Moumen B."/>
            <person name="Laverre T."/>
            <person name="Caubet Y."/>
            <person name="Peccoud J."/>
            <person name="Gilbert C."/>
            <person name="Cordaux R."/>
        </authorList>
    </citation>
    <scope>NUCLEOTIDE SEQUENCE [LARGE SCALE GENOMIC DNA]</scope>
    <source>
        <strain evidence="4">ANa2</strain>
        <tissue evidence="4">Whole body excluding digestive tract and cuticle</tissue>
    </source>
</reference>
<dbReference type="PANTHER" id="PTHR13500">
    <property type="entry name" value="NUCLEOLAR PRERIBOSOMAL-ASSOCIATED PROTEIN 1"/>
    <property type="match status" value="1"/>
</dbReference>
<feature type="region of interest" description="Disordered" evidence="1">
    <location>
        <begin position="1639"/>
        <end position="1669"/>
    </location>
</feature>
<dbReference type="PANTHER" id="PTHR13500:SF0">
    <property type="entry name" value="NUCLEOLAR PRE-RIBOSOMAL-ASSOCIATED PROTEIN 1"/>
    <property type="match status" value="1"/>
</dbReference>
<organism evidence="4 5">
    <name type="scientific">Armadillidium nasatum</name>
    <dbReference type="NCBI Taxonomy" id="96803"/>
    <lineage>
        <taxon>Eukaryota</taxon>
        <taxon>Metazoa</taxon>
        <taxon>Ecdysozoa</taxon>
        <taxon>Arthropoda</taxon>
        <taxon>Crustacea</taxon>
        <taxon>Multicrustacea</taxon>
        <taxon>Malacostraca</taxon>
        <taxon>Eumalacostraca</taxon>
        <taxon>Peracarida</taxon>
        <taxon>Isopoda</taxon>
        <taxon>Oniscidea</taxon>
        <taxon>Crinocheta</taxon>
        <taxon>Armadillidiidae</taxon>
        <taxon>Armadillidium</taxon>
    </lineage>
</organism>
<dbReference type="Pfam" id="PF16201">
    <property type="entry name" value="NopRA1"/>
    <property type="match status" value="1"/>
</dbReference>
<dbReference type="GO" id="GO:0000463">
    <property type="term" value="P:maturation of LSU-rRNA from tricistronic rRNA transcript (SSU-rRNA, 5.8S rRNA, LSU-rRNA)"/>
    <property type="evidence" value="ECO:0007669"/>
    <property type="project" value="TreeGrafter"/>
</dbReference>
<gene>
    <name evidence="4" type="primary">URB1</name>
    <name evidence="4" type="ORF">Anas_09284</name>
</gene>
<evidence type="ECO:0000259" key="3">
    <source>
        <dbReference type="Pfam" id="PF16201"/>
    </source>
</evidence>
<feature type="domain" description="URB1 N-terminal" evidence="2">
    <location>
        <begin position="60"/>
        <end position="343"/>
    </location>
</feature>
<evidence type="ECO:0000256" key="1">
    <source>
        <dbReference type="SAM" id="MobiDB-lite"/>
    </source>
</evidence>
<comment type="caution">
    <text evidence="4">The sequence shown here is derived from an EMBL/GenBank/DDBJ whole genome shotgun (WGS) entry which is preliminary data.</text>
</comment>
<keyword evidence="5" id="KW-1185">Reference proteome</keyword>
<evidence type="ECO:0000313" key="4">
    <source>
        <dbReference type="EMBL" id="KAB7499104.1"/>
    </source>
</evidence>
<dbReference type="EMBL" id="SEYY01018682">
    <property type="protein sequence ID" value="KAB7499104.1"/>
    <property type="molecule type" value="Genomic_DNA"/>
</dbReference>